<evidence type="ECO:0000256" key="1">
    <source>
        <dbReference type="SAM" id="MobiDB-lite"/>
    </source>
</evidence>
<dbReference type="AlphaFoldDB" id="A0AAE1DS92"/>
<accession>A0AAE1DS92</accession>
<feature type="region of interest" description="Disordered" evidence="1">
    <location>
        <begin position="25"/>
        <end position="52"/>
    </location>
</feature>
<sequence>MRMRSAVEKDYRQFYEQQLALARTRVGNGNGVPPLPEPTLPEEEPPVPVEEPQLEPCESLEEMISVQTSAYKRKAFCVC</sequence>
<evidence type="ECO:0000313" key="3">
    <source>
        <dbReference type="Proteomes" id="UP001283361"/>
    </source>
</evidence>
<gene>
    <name evidence="2" type="ORF">RRG08_004634</name>
</gene>
<keyword evidence="3" id="KW-1185">Reference proteome</keyword>
<proteinExistence type="predicted"/>
<protein>
    <submittedName>
        <fullName evidence="2">Uncharacterized protein</fullName>
    </submittedName>
</protein>
<name>A0AAE1DS92_9GAST</name>
<evidence type="ECO:0000313" key="2">
    <source>
        <dbReference type="EMBL" id="KAK3780435.1"/>
    </source>
</evidence>
<organism evidence="2 3">
    <name type="scientific">Elysia crispata</name>
    <name type="common">lettuce slug</name>
    <dbReference type="NCBI Taxonomy" id="231223"/>
    <lineage>
        <taxon>Eukaryota</taxon>
        <taxon>Metazoa</taxon>
        <taxon>Spiralia</taxon>
        <taxon>Lophotrochozoa</taxon>
        <taxon>Mollusca</taxon>
        <taxon>Gastropoda</taxon>
        <taxon>Heterobranchia</taxon>
        <taxon>Euthyneura</taxon>
        <taxon>Panpulmonata</taxon>
        <taxon>Sacoglossa</taxon>
        <taxon>Placobranchoidea</taxon>
        <taxon>Plakobranchidae</taxon>
        <taxon>Elysia</taxon>
    </lineage>
</organism>
<comment type="caution">
    <text evidence="2">The sequence shown here is derived from an EMBL/GenBank/DDBJ whole genome shotgun (WGS) entry which is preliminary data.</text>
</comment>
<dbReference type="Proteomes" id="UP001283361">
    <property type="component" value="Unassembled WGS sequence"/>
</dbReference>
<dbReference type="EMBL" id="JAWDGP010002729">
    <property type="protein sequence ID" value="KAK3780435.1"/>
    <property type="molecule type" value="Genomic_DNA"/>
</dbReference>
<reference evidence="2" key="1">
    <citation type="journal article" date="2023" name="G3 (Bethesda)">
        <title>A reference genome for the long-term kleptoplast-retaining sea slug Elysia crispata morphotype clarki.</title>
        <authorList>
            <person name="Eastman K.E."/>
            <person name="Pendleton A.L."/>
            <person name="Shaikh M.A."/>
            <person name="Suttiyut T."/>
            <person name="Ogas R."/>
            <person name="Tomko P."/>
            <person name="Gavelis G."/>
            <person name="Widhalm J.R."/>
            <person name="Wisecaver J.H."/>
        </authorList>
    </citation>
    <scope>NUCLEOTIDE SEQUENCE</scope>
    <source>
        <strain evidence="2">ECLA1</strain>
    </source>
</reference>